<dbReference type="EMBL" id="AOUO01000051">
    <property type="protein sequence ID" value="EOD69649.1"/>
    <property type="molecule type" value="Genomic_DNA"/>
</dbReference>
<gene>
    <name evidence="2" type="ORF">H480_05060</name>
</gene>
<reference evidence="2 3" key="1">
    <citation type="submission" date="2013-02" db="EMBL/GenBank/DDBJ databases">
        <title>Draft genome sequence of Amycolatopsis vancoresmycina strain DSM 44592T.</title>
        <authorList>
            <person name="Kumar S."/>
            <person name="Kaur N."/>
            <person name="Kaur C."/>
            <person name="Raghava G.P.S."/>
            <person name="Mayilraj S."/>
        </authorList>
    </citation>
    <scope>NUCLEOTIDE SEQUENCE [LARGE SCALE GENOMIC DNA]</scope>
    <source>
        <strain evidence="2 3">DSM 44592</strain>
    </source>
</reference>
<protein>
    <recommendedName>
        <fullName evidence="1">NYN domain-containing protein</fullName>
    </recommendedName>
</protein>
<dbReference type="Pfam" id="PF01936">
    <property type="entry name" value="NYN"/>
    <property type="match status" value="1"/>
</dbReference>
<dbReference type="PANTHER" id="PTHR35458">
    <property type="entry name" value="SLR0755 PROTEIN"/>
    <property type="match status" value="1"/>
</dbReference>
<evidence type="ECO:0000313" key="2">
    <source>
        <dbReference type="EMBL" id="EOD69649.1"/>
    </source>
</evidence>
<dbReference type="InterPro" id="IPR047140">
    <property type="entry name" value="LabA"/>
</dbReference>
<proteinExistence type="predicted"/>
<sequence length="200" mass="22393">MVFIDGFNLYYGLKQKYGRRYHWLDLEALATSLLKPWQTLTGVKYFTARVRNDAGSLQRQSTYLDALGAHCANLEIIDGRFQEKVRGCRQCGSTWTGYEEKETDVSIAIALLEHGVTDDFDTAVIISGDSDLCPAVRALKRVCPDKEVVVAFPPARWSHDLKLAVLAAFPIGVAKLRQAQLPVEVITDDGHTLKRPGRWV</sequence>
<dbReference type="GO" id="GO:0004540">
    <property type="term" value="F:RNA nuclease activity"/>
    <property type="evidence" value="ECO:0007669"/>
    <property type="project" value="InterPro"/>
</dbReference>
<dbReference type="RefSeq" id="WP_003060907.1">
    <property type="nucleotide sequence ID" value="NZ_AOUO01000051.1"/>
</dbReference>
<dbReference type="PANTHER" id="PTHR35458:SF8">
    <property type="entry name" value="SLR0650 PROTEIN"/>
    <property type="match status" value="1"/>
</dbReference>
<comment type="caution">
    <text evidence="2">The sequence shown here is derived from an EMBL/GenBank/DDBJ whole genome shotgun (WGS) entry which is preliminary data.</text>
</comment>
<keyword evidence="3" id="KW-1185">Reference proteome</keyword>
<dbReference type="Proteomes" id="UP000014139">
    <property type="component" value="Unassembled WGS sequence"/>
</dbReference>
<evidence type="ECO:0000259" key="1">
    <source>
        <dbReference type="Pfam" id="PF01936"/>
    </source>
</evidence>
<name>R1IGQ8_9PSEU</name>
<dbReference type="Gene3D" id="3.40.50.1010">
    <property type="entry name" value="5'-nuclease"/>
    <property type="match status" value="1"/>
</dbReference>
<evidence type="ECO:0000313" key="3">
    <source>
        <dbReference type="Proteomes" id="UP000014139"/>
    </source>
</evidence>
<dbReference type="InterPro" id="IPR021139">
    <property type="entry name" value="NYN"/>
</dbReference>
<dbReference type="AlphaFoldDB" id="R1IGQ8"/>
<accession>R1IGQ8</accession>
<feature type="domain" description="NYN" evidence="1">
    <location>
        <begin position="1"/>
        <end position="156"/>
    </location>
</feature>
<organism evidence="2 3">
    <name type="scientific">Amycolatopsis vancoresmycina DSM 44592</name>
    <dbReference type="NCBI Taxonomy" id="1292037"/>
    <lineage>
        <taxon>Bacteria</taxon>
        <taxon>Bacillati</taxon>
        <taxon>Actinomycetota</taxon>
        <taxon>Actinomycetes</taxon>
        <taxon>Pseudonocardiales</taxon>
        <taxon>Pseudonocardiaceae</taxon>
        <taxon>Amycolatopsis</taxon>
    </lineage>
</organism>
<dbReference type="CDD" id="cd18722">
    <property type="entry name" value="PIN_NicB-like"/>
    <property type="match status" value="1"/>
</dbReference>